<feature type="domain" description="Retrovirus-related Pol polyprotein from transposon TNT 1-94-like beta-barrel" evidence="1">
    <location>
        <begin position="1"/>
        <end position="66"/>
    </location>
</feature>
<sequence>MCARKEMFLELDDTFTPKVKFGNNSKVLVIEKGTISISLKVSSKNTISEILFVPTLYQNPLSMGATFREGDVTFDEQGCWDWSYGKESSIDIDVDQDEIDGHPIDDPVLTLVALPSLVNPHPVESSCRPQRERVLLARL</sequence>
<gene>
    <name evidence="2" type="ORF">LWI28_008357</name>
</gene>
<reference evidence="2" key="2">
    <citation type="submission" date="2023-02" db="EMBL/GenBank/DDBJ databases">
        <authorList>
            <person name="Swenson N.G."/>
            <person name="Wegrzyn J.L."/>
            <person name="Mcevoy S.L."/>
        </authorList>
    </citation>
    <scope>NUCLEOTIDE SEQUENCE</scope>
    <source>
        <strain evidence="2">91603</strain>
        <tissue evidence="2">Leaf</tissue>
    </source>
</reference>
<evidence type="ECO:0000313" key="2">
    <source>
        <dbReference type="EMBL" id="KAI9160469.1"/>
    </source>
</evidence>
<keyword evidence="3" id="KW-1185">Reference proteome</keyword>
<proteinExistence type="predicted"/>
<name>A0AAD5IGE5_ACENE</name>
<dbReference type="Pfam" id="PF22936">
    <property type="entry name" value="Pol_BBD"/>
    <property type="match status" value="1"/>
</dbReference>
<accession>A0AAD5IGE5</accession>
<reference evidence="2" key="1">
    <citation type="journal article" date="2022" name="Plant J.">
        <title>Strategies of tolerance reflected in two North American maple genomes.</title>
        <authorList>
            <person name="McEvoy S.L."/>
            <person name="Sezen U.U."/>
            <person name="Trouern-Trend A."/>
            <person name="McMahon S.M."/>
            <person name="Schaberg P.G."/>
            <person name="Yang J."/>
            <person name="Wegrzyn J.L."/>
            <person name="Swenson N.G."/>
        </authorList>
    </citation>
    <scope>NUCLEOTIDE SEQUENCE</scope>
    <source>
        <strain evidence="2">91603</strain>
    </source>
</reference>
<protein>
    <recommendedName>
        <fullName evidence="1">Retrovirus-related Pol polyprotein from transposon TNT 1-94-like beta-barrel domain-containing protein</fullName>
    </recommendedName>
</protein>
<dbReference type="AlphaFoldDB" id="A0AAD5IGE5"/>
<evidence type="ECO:0000313" key="3">
    <source>
        <dbReference type="Proteomes" id="UP001064489"/>
    </source>
</evidence>
<dbReference type="EMBL" id="JAJSOW010000106">
    <property type="protein sequence ID" value="KAI9160469.1"/>
    <property type="molecule type" value="Genomic_DNA"/>
</dbReference>
<evidence type="ECO:0000259" key="1">
    <source>
        <dbReference type="Pfam" id="PF22936"/>
    </source>
</evidence>
<dbReference type="InterPro" id="IPR054722">
    <property type="entry name" value="PolX-like_BBD"/>
</dbReference>
<comment type="caution">
    <text evidence="2">The sequence shown here is derived from an EMBL/GenBank/DDBJ whole genome shotgun (WGS) entry which is preliminary data.</text>
</comment>
<organism evidence="2 3">
    <name type="scientific">Acer negundo</name>
    <name type="common">Box elder</name>
    <dbReference type="NCBI Taxonomy" id="4023"/>
    <lineage>
        <taxon>Eukaryota</taxon>
        <taxon>Viridiplantae</taxon>
        <taxon>Streptophyta</taxon>
        <taxon>Embryophyta</taxon>
        <taxon>Tracheophyta</taxon>
        <taxon>Spermatophyta</taxon>
        <taxon>Magnoliopsida</taxon>
        <taxon>eudicotyledons</taxon>
        <taxon>Gunneridae</taxon>
        <taxon>Pentapetalae</taxon>
        <taxon>rosids</taxon>
        <taxon>malvids</taxon>
        <taxon>Sapindales</taxon>
        <taxon>Sapindaceae</taxon>
        <taxon>Hippocastanoideae</taxon>
        <taxon>Acereae</taxon>
        <taxon>Acer</taxon>
    </lineage>
</organism>
<dbReference type="Proteomes" id="UP001064489">
    <property type="component" value="Chromosome 2"/>
</dbReference>